<accession>A0A3B0VVB2</accession>
<keyword evidence="2" id="KW-0540">Nuclease</keyword>
<dbReference type="EMBL" id="UOEU01000617">
    <property type="protein sequence ID" value="VAW36226.1"/>
    <property type="molecule type" value="Genomic_DNA"/>
</dbReference>
<feature type="domain" description="MobA/VirD2-like nuclease" evidence="1">
    <location>
        <begin position="24"/>
        <end position="145"/>
    </location>
</feature>
<dbReference type="AlphaFoldDB" id="A0A3B0VVB2"/>
<organism evidence="2">
    <name type="scientific">hydrothermal vent metagenome</name>
    <dbReference type="NCBI Taxonomy" id="652676"/>
    <lineage>
        <taxon>unclassified sequences</taxon>
        <taxon>metagenomes</taxon>
        <taxon>ecological metagenomes</taxon>
    </lineage>
</organism>
<name>A0A3B0VVB2_9ZZZZ</name>
<reference evidence="2" key="1">
    <citation type="submission" date="2018-06" db="EMBL/GenBank/DDBJ databases">
        <authorList>
            <person name="Zhirakovskaya E."/>
        </authorList>
    </citation>
    <scope>NUCLEOTIDE SEQUENCE</scope>
</reference>
<sequence>MILQGNQRGGARDLAVHLLKAENDHVEIHELRGFVSDDLAGALGEIHAVSRATKARQFMFSLSLNPPSEENVSTKDFEEAINRIESKLGLSGQPRAVVFHTKNGRRHCHAVFSRIDAQKMKAIPLPYTRYKLREISRDLYIENGWKMPRGFINSQNRDPNNFTLAQWQQAKRAGKDPRGIKATLQDCWAISDTQGAFQQALLMRGFTLARGDRRGFVVLDQQLEIYNVAKWVGIKAKDARAKLKDEEKLPSVQDARTSIATNMTSHLGTLKQAQTAKLDARSSLLKQQKNDLTSQHKEERRILDEKQATQHMQEIKQRQARFNTGLRGIWDHITGKYNRIKKQNEMETYLAHQRDRNEKDALIF</sequence>
<gene>
    <name evidence="2" type="ORF">MNBD_CHLOROFLEXI01-3694</name>
</gene>
<keyword evidence="2" id="KW-0255">Endonuclease</keyword>
<dbReference type="InterPro" id="IPR005094">
    <property type="entry name" value="Endonuclease_MobA/VirD2"/>
</dbReference>
<proteinExistence type="predicted"/>
<feature type="non-terminal residue" evidence="2">
    <location>
        <position position="364"/>
    </location>
</feature>
<dbReference type="GO" id="GO:0004519">
    <property type="term" value="F:endonuclease activity"/>
    <property type="evidence" value="ECO:0007669"/>
    <property type="project" value="UniProtKB-KW"/>
</dbReference>
<evidence type="ECO:0000313" key="2">
    <source>
        <dbReference type="EMBL" id="VAW36226.1"/>
    </source>
</evidence>
<keyword evidence="2" id="KW-0378">Hydrolase</keyword>
<dbReference type="Pfam" id="PF03432">
    <property type="entry name" value="Relaxase"/>
    <property type="match status" value="1"/>
</dbReference>
<evidence type="ECO:0000259" key="1">
    <source>
        <dbReference type="Pfam" id="PF03432"/>
    </source>
</evidence>
<protein>
    <submittedName>
        <fullName evidence="2">Endonuclease relaxase</fullName>
    </submittedName>
</protein>